<keyword evidence="3" id="KW-1185">Reference proteome</keyword>
<evidence type="ECO:0000313" key="2">
    <source>
        <dbReference type="EMBL" id="GAA2088346.1"/>
    </source>
</evidence>
<dbReference type="Proteomes" id="UP001500897">
    <property type="component" value="Unassembled WGS sequence"/>
</dbReference>
<comment type="caution">
    <text evidence="2">The sequence shown here is derived from an EMBL/GenBank/DDBJ whole genome shotgun (WGS) entry which is preliminary data.</text>
</comment>
<gene>
    <name evidence="2" type="ORF">GCM10009759_10440</name>
</gene>
<organism evidence="2 3">
    <name type="scientific">Kitasatospora saccharophila</name>
    <dbReference type="NCBI Taxonomy" id="407973"/>
    <lineage>
        <taxon>Bacteria</taxon>
        <taxon>Bacillati</taxon>
        <taxon>Actinomycetota</taxon>
        <taxon>Actinomycetes</taxon>
        <taxon>Kitasatosporales</taxon>
        <taxon>Streptomycetaceae</taxon>
        <taxon>Kitasatospora</taxon>
    </lineage>
</organism>
<evidence type="ECO:0000256" key="1">
    <source>
        <dbReference type="SAM" id="MobiDB-lite"/>
    </source>
</evidence>
<feature type="region of interest" description="Disordered" evidence="1">
    <location>
        <begin position="14"/>
        <end position="40"/>
    </location>
</feature>
<name>A0ABN2WBC6_9ACTN</name>
<dbReference type="EMBL" id="BAAANS010000004">
    <property type="protein sequence ID" value="GAA2088346.1"/>
    <property type="molecule type" value="Genomic_DNA"/>
</dbReference>
<protein>
    <submittedName>
        <fullName evidence="2">Uncharacterized protein</fullName>
    </submittedName>
</protein>
<sequence length="40" mass="4278">MERCTVAGEVVRPQEGGSYGGWITEEITGPFKGPPRAAGW</sequence>
<accession>A0ABN2WBC6</accession>
<reference evidence="2 3" key="1">
    <citation type="journal article" date="2019" name="Int. J. Syst. Evol. Microbiol.">
        <title>The Global Catalogue of Microorganisms (GCM) 10K type strain sequencing project: providing services to taxonomists for standard genome sequencing and annotation.</title>
        <authorList>
            <consortium name="The Broad Institute Genomics Platform"/>
            <consortium name="The Broad Institute Genome Sequencing Center for Infectious Disease"/>
            <person name="Wu L."/>
            <person name="Ma J."/>
        </authorList>
    </citation>
    <scope>NUCLEOTIDE SEQUENCE [LARGE SCALE GENOMIC DNA]</scope>
    <source>
        <strain evidence="2 3">JCM 14559</strain>
    </source>
</reference>
<evidence type="ECO:0000313" key="3">
    <source>
        <dbReference type="Proteomes" id="UP001500897"/>
    </source>
</evidence>
<proteinExistence type="predicted"/>